<evidence type="ECO:0000259" key="1">
    <source>
        <dbReference type="Pfam" id="PF06230"/>
    </source>
</evidence>
<dbReference type="GeneID" id="49406514"/>
<reference evidence="3" key="1">
    <citation type="submission" date="2012-11" db="EMBL/GenBank/DDBJ databases">
        <title>Dependencies among metagenomic species, viruses, plasmids and units of genetic variation.</title>
        <authorList>
            <person name="Nielsen H.B."/>
            <person name="Almeida M."/>
            <person name="Juncker A.S."/>
            <person name="Rasmussen S."/>
            <person name="Li J."/>
            <person name="Sunagawa S."/>
            <person name="Plichta D."/>
            <person name="Gautier L."/>
            <person name="Le Chatelier E."/>
            <person name="Peletier E."/>
            <person name="Bonde I."/>
            <person name="Nielsen T."/>
            <person name="Manichanh C."/>
            <person name="Arumugam M."/>
            <person name="Batto J."/>
            <person name="Santos M.B.Q.D."/>
            <person name="Blom N."/>
            <person name="Borruel N."/>
            <person name="Burgdorf K.S."/>
            <person name="Boumezbeur F."/>
            <person name="Casellas F."/>
            <person name="Dore J."/>
            <person name="Guarner F."/>
            <person name="Hansen T."/>
            <person name="Hildebrand F."/>
            <person name="Kaas R.S."/>
            <person name="Kennedy S."/>
            <person name="Kristiansen K."/>
            <person name="Kultima J.R."/>
            <person name="Leonard P."/>
            <person name="Levenez F."/>
            <person name="Lund O."/>
            <person name="Moumen B."/>
            <person name="Le Paslier D."/>
            <person name="Pons N."/>
            <person name="Pedersen O."/>
            <person name="Prifti E."/>
            <person name="Qin J."/>
            <person name="Raes J."/>
            <person name="Tap J."/>
            <person name="Tims S."/>
            <person name="Ussery D.W."/>
            <person name="Yamada T."/>
            <person name="MetaHit consortium"/>
            <person name="Renault P."/>
            <person name="Sicheritz-Ponten T."/>
            <person name="Bork P."/>
            <person name="Wang J."/>
            <person name="Brunak S."/>
            <person name="Ehrlich S.D."/>
        </authorList>
    </citation>
    <scope>NUCLEOTIDE SEQUENCE [LARGE SCALE GENOMIC DNA]</scope>
</reference>
<dbReference type="PANTHER" id="PTHR39962:SF1">
    <property type="entry name" value="LPXI FAMILY PROTEIN"/>
    <property type="match status" value="1"/>
</dbReference>
<dbReference type="EMBL" id="WNBW01000005">
    <property type="protein sequence ID" value="MTU04278.1"/>
    <property type="molecule type" value="Genomic_DNA"/>
</dbReference>
<dbReference type="InterPro" id="IPR053174">
    <property type="entry name" value="LpxI"/>
</dbReference>
<feature type="domain" description="LpxI N-terminal" evidence="2">
    <location>
        <begin position="4"/>
        <end position="132"/>
    </location>
</feature>
<dbReference type="InterPro" id="IPR041255">
    <property type="entry name" value="LpxI_N"/>
</dbReference>
<evidence type="ECO:0000259" key="2">
    <source>
        <dbReference type="Pfam" id="PF17930"/>
    </source>
</evidence>
<evidence type="ECO:0000313" key="6">
    <source>
        <dbReference type="Proteomes" id="UP000443070"/>
    </source>
</evidence>
<dbReference type="Gene3D" id="3.40.50.20">
    <property type="match status" value="1"/>
</dbReference>
<comment type="caution">
    <text evidence="3">The sequence shown here is derived from an EMBL/GenBank/DDBJ whole genome shotgun (WGS) entry which is preliminary data.</text>
</comment>
<evidence type="ECO:0000313" key="7">
    <source>
        <dbReference type="Proteomes" id="UP000484547"/>
    </source>
</evidence>
<accession>R6J7E7</accession>
<dbReference type="EMBL" id="CBDS010000079">
    <property type="protein sequence ID" value="CDB46247.1"/>
    <property type="molecule type" value="Genomic_DNA"/>
</dbReference>
<dbReference type="Proteomes" id="UP000443070">
    <property type="component" value="Unassembled WGS sequence"/>
</dbReference>
<protein>
    <submittedName>
        <fullName evidence="4">DUF1009 domain-containing protein</fullName>
    </submittedName>
</protein>
<reference evidence="6 7" key="2">
    <citation type="journal article" date="2019" name="Nat. Med.">
        <title>A library of human gut bacterial isolates paired with longitudinal multiomics data enables mechanistic microbiome research.</title>
        <authorList>
            <person name="Poyet M."/>
            <person name="Groussin M."/>
            <person name="Gibbons S.M."/>
            <person name="Avila-Pacheco J."/>
            <person name="Jiang X."/>
            <person name="Kearney S.M."/>
            <person name="Perrotta A.R."/>
            <person name="Berdy B."/>
            <person name="Zhao S."/>
            <person name="Lieberman T.D."/>
            <person name="Swanson P.K."/>
            <person name="Smith M."/>
            <person name="Roesemann S."/>
            <person name="Alexander J.E."/>
            <person name="Rich S.A."/>
            <person name="Livny J."/>
            <person name="Vlamakis H."/>
            <person name="Clish C."/>
            <person name="Bullock K."/>
            <person name="Deik A."/>
            <person name="Scott J."/>
            <person name="Pierce K.A."/>
            <person name="Xavier R.J."/>
            <person name="Alm E.J."/>
        </authorList>
    </citation>
    <scope>NUCLEOTIDE SEQUENCE [LARGE SCALE GENOMIC DNA]</scope>
    <source>
        <strain evidence="4 7">BIOML-A13</strain>
        <strain evidence="5 6">BIOML-A3</strain>
    </source>
</reference>
<keyword evidence="6" id="KW-1185">Reference proteome</keyword>
<feature type="domain" description="LpxI C-terminal" evidence="1">
    <location>
        <begin position="137"/>
        <end position="265"/>
    </location>
</feature>
<name>A0A3G9H4E9_9FIRM</name>
<organism evidence="3">
    <name type="scientific">Phascolarctobacterium faecium</name>
    <dbReference type="NCBI Taxonomy" id="33025"/>
    <lineage>
        <taxon>Bacteria</taxon>
        <taxon>Bacillati</taxon>
        <taxon>Bacillota</taxon>
        <taxon>Negativicutes</taxon>
        <taxon>Acidaminococcales</taxon>
        <taxon>Acidaminococcaceae</taxon>
        <taxon>Phascolarctobacterium</taxon>
    </lineage>
</organism>
<dbReference type="Pfam" id="PF06230">
    <property type="entry name" value="LpxI_C"/>
    <property type="match status" value="1"/>
</dbReference>
<accession>A0A3G9H4E9</accession>
<dbReference type="Pfam" id="PF17930">
    <property type="entry name" value="LpxI_N"/>
    <property type="match status" value="1"/>
</dbReference>
<dbReference type="EMBL" id="WNBM01000005">
    <property type="protein sequence ID" value="MTT76214.1"/>
    <property type="molecule type" value="Genomic_DNA"/>
</dbReference>
<proteinExistence type="predicted"/>
<dbReference type="InterPro" id="IPR043167">
    <property type="entry name" value="LpxI_C_sf"/>
</dbReference>
<evidence type="ECO:0000313" key="5">
    <source>
        <dbReference type="EMBL" id="MTU04278.1"/>
    </source>
</evidence>
<dbReference type="Proteomes" id="UP000484547">
    <property type="component" value="Unassembled WGS sequence"/>
</dbReference>
<dbReference type="RefSeq" id="WP_021718204.1">
    <property type="nucleotide sequence ID" value="NZ_AP019004.1"/>
</dbReference>
<dbReference type="AlphaFoldDB" id="A0A3G9H4E9"/>
<evidence type="ECO:0000313" key="4">
    <source>
        <dbReference type="EMBL" id="MTT76214.1"/>
    </source>
</evidence>
<evidence type="ECO:0000313" key="3">
    <source>
        <dbReference type="EMBL" id="CDB46247.1"/>
    </source>
</evidence>
<sequence length="267" mass="28350">METIGLLSGIGHLPVDVALSAKSMGYRVIAVGVVPDIDPELAEAVDAYYDIHIGKIGKIISTLKKNDVKTVTMIGKVTKELLYKAGAVVPDLRAIKILASVPDRKDDTIMNAIVKELEGEGIKVMDQTLLIQPLLPPPGVLTQRMPTEAEVADMDFGFAMAKEIGRLDIGQTVVVKDRALMAVEAIEGTDACILRGGTLGKGVIVAKTAKPAQDNRFDMPSIGTKTMESMIAAGATGLVIEAGRTLLVEKEKTLALADAHNITIVAR</sequence>
<dbReference type="InterPro" id="IPR010415">
    <property type="entry name" value="LpxI_C"/>
</dbReference>
<dbReference type="PANTHER" id="PTHR39962">
    <property type="entry name" value="BLL4848 PROTEIN"/>
    <property type="match status" value="1"/>
</dbReference>
<dbReference type="Gene3D" id="3.40.140.80">
    <property type="match status" value="1"/>
</dbReference>
<gene>
    <name evidence="3" type="ORF">BN533_01304</name>
    <name evidence="4" type="ORF">GMD11_08050</name>
    <name evidence="5" type="ORF">GMD18_07705</name>
</gene>